<accession>A0A1G9S6Q0</accession>
<dbReference type="PANTHER" id="PTHR43545:SF6">
    <property type="entry name" value="FORMATE DEHYDROGENASE, NITRATE-INDUCIBLE, IRON-SULFUR SUBUNIT"/>
    <property type="match status" value="1"/>
</dbReference>
<dbReference type="SUPFAM" id="SSF54862">
    <property type="entry name" value="4Fe-4S ferredoxins"/>
    <property type="match status" value="1"/>
</dbReference>
<reference evidence="8 9" key="1">
    <citation type="submission" date="2016-10" db="EMBL/GenBank/DDBJ databases">
        <authorList>
            <person name="de Groot N.N."/>
        </authorList>
    </citation>
    <scope>NUCLEOTIDE SEQUENCE [LARGE SCALE GENOMIC DNA]</scope>
    <source>
        <strain evidence="8 9">SLAS-1</strain>
    </source>
</reference>
<dbReference type="PROSITE" id="PS51379">
    <property type="entry name" value="4FE4S_FER_2"/>
    <property type="match status" value="2"/>
</dbReference>
<evidence type="ECO:0000256" key="2">
    <source>
        <dbReference type="ARBA" id="ARBA00022485"/>
    </source>
</evidence>
<dbReference type="Gene3D" id="3.30.70.20">
    <property type="match status" value="2"/>
</dbReference>
<dbReference type="STRING" id="321763.SAMN04488692_12615"/>
<evidence type="ECO:0000256" key="3">
    <source>
        <dbReference type="ARBA" id="ARBA00022723"/>
    </source>
</evidence>
<keyword evidence="9" id="KW-1185">Reference proteome</keyword>
<keyword evidence="2" id="KW-0004">4Fe-4S</keyword>
<dbReference type="InterPro" id="IPR051555">
    <property type="entry name" value="FDH_Electron_Transfer_Unit"/>
</dbReference>
<dbReference type="OrthoDB" id="9810688at2"/>
<evidence type="ECO:0000256" key="6">
    <source>
        <dbReference type="ARBA" id="ARBA00023014"/>
    </source>
</evidence>
<keyword evidence="5" id="KW-0408">Iron</keyword>
<dbReference type="GO" id="GO:0046872">
    <property type="term" value="F:metal ion binding"/>
    <property type="evidence" value="ECO:0007669"/>
    <property type="project" value="UniProtKB-KW"/>
</dbReference>
<evidence type="ECO:0000259" key="7">
    <source>
        <dbReference type="PROSITE" id="PS51379"/>
    </source>
</evidence>
<sequence length="233" mass="25742">MSEKNKKQSRREFLKKGAAFGAVSVLAGTGLSSSVLQAETSTEKLALLKDHSICIECYACRVACQNENGFPDIARTIEFESLEMGNYPDVEYHRARMSCFHCNDAPCIDVCPVDAIEKGYGELNITDIETCIGCEECVAACPFDVPQVVDEEMYKCNGCTHLVEKDEDPACVSTCPTYTLDFGTQREMAEQAEERIQELEAEGKEGYLYGLEAQDGLGLLMITTIEPDHFSLV</sequence>
<evidence type="ECO:0000256" key="1">
    <source>
        <dbReference type="ARBA" id="ARBA00004196"/>
    </source>
</evidence>
<keyword evidence="3" id="KW-0479">Metal-binding</keyword>
<comment type="subcellular location">
    <subcellularLocation>
        <location evidence="1">Cell envelope</location>
    </subcellularLocation>
</comment>
<dbReference type="GO" id="GO:0051539">
    <property type="term" value="F:4 iron, 4 sulfur cluster binding"/>
    <property type="evidence" value="ECO:0007669"/>
    <property type="project" value="UniProtKB-KW"/>
</dbReference>
<dbReference type="Proteomes" id="UP000199476">
    <property type="component" value="Unassembled WGS sequence"/>
</dbReference>
<evidence type="ECO:0000256" key="4">
    <source>
        <dbReference type="ARBA" id="ARBA00022737"/>
    </source>
</evidence>
<feature type="domain" description="4Fe-4S ferredoxin-type" evidence="7">
    <location>
        <begin position="121"/>
        <end position="151"/>
    </location>
</feature>
<dbReference type="PROSITE" id="PS51318">
    <property type="entry name" value="TAT"/>
    <property type="match status" value="1"/>
</dbReference>
<evidence type="ECO:0000313" key="8">
    <source>
        <dbReference type="EMBL" id="SDM30997.1"/>
    </source>
</evidence>
<protein>
    <submittedName>
        <fullName evidence="8">Respiratory nitrite reductase specific menaquinol--cytochrome-c reductase complex Fe-S cluster containing subunit NrfC</fullName>
    </submittedName>
</protein>
<feature type="domain" description="4Fe-4S ferredoxin-type" evidence="7">
    <location>
        <begin position="88"/>
        <end position="117"/>
    </location>
</feature>
<evidence type="ECO:0000256" key="5">
    <source>
        <dbReference type="ARBA" id="ARBA00023004"/>
    </source>
</evidence>
<gene>
    <name evidence="8" type="ORF">SAMN04488692_12615</name>
</gene>
<dbReference type="InterPro" id="IPR006311">
    <property type="entry name" value="TAT_signal"/>
</dbReference>
<dbReference type="GO" id="GO:0030313">
    <property type="term" value="C:cell envelope"/>
    <property type="evidence" value="ECO:0007669"/>
    <property type="project" value="UniProtKB-SubCell"/>
</dbReference>
<dbReference type="Pfam" id="PF13247">
    <property type="entry name" value="Fer4_11"/>
    <property type="match status" value="1"/>
</dbReference>
<name>A0A1G9S6Q0_9FIRM</name>
<dbReference type="InterPro" id="IPR017896">
    <property type="entry name" value="4Fe4S_Fe-S-bd"/>
</dbReference>
<dbReference type="RefSeq" id="WP_089761738.1">
    <property type="nucleotide sequence ID" value="NZ_FNGO01000026.1"/>
</dbReference>
<proteinExistence type="predicted"/>
<keyword evidence="4" id="KW-0677">Repeat</keyword>
<keyword evidence="6" id="KW-0411">Iron-sulfur</keyword>
<dbReference type="AlphaFoldDB" id="A0A1G9S6Q0"/>
<dbReference type="PANTHER" id="PTHR43545">
    <property type="entry name" value="FORMATE DEHYDROGENASE, NITRATE-INDUCIBLE, IRON-SULFUR SUBUNIT"/>
    <property type="match status" value="1"/>
</dbReference>
<dbReference type="EMBL" id="FNGO01000026">
    <property type="protein sequence ID" value="SDM30997.1"/>
    <property type="molecule type" value="Genomic_DNA"/>
</dbReference>
<dbReference type="PROSITE" id="PS00198">
    <property type="entry name" value="4FE4S_FER_1"/>
    <property type="match status" value="1"/>
</dbReference>
<dbReference type="InterPro" id="IPR017900">
    <property type="entry name" value="4Fe4S_Fe_S_CS"/>
</dbReference>
<dbReference type="Pfam" id="PF12800">
    <property type="entry name" value="Fer4_4"/>
    <property type="match status" value="1"/>
</dbReference>
<organism evidence="8 9">
    <name type="scientific">Halarsenatibacter silvermanii</name>
    <dbReference type="NCBI Taxonomy" id="321763"/>
    <lineage>
        <taxon>Bacteria</taxon>
        <taxon>Bacillati</taxon>
        <taxon>Bacillota</taxon>
        <taxon>Clostridia</taxon>
        <taxon>Halanaerobiales</taxon>
        <taxon>Halarsenatibacteraceae</taxon>
        <taxon>Halarsenatibacter</taxon>
    </lineage>
</organism>
<evidence type="ECO:0000313" key="9">
    <source>
        <dbReference type="Proteomes" id="UP000199476"/>
    </source>
</evidence>